<protein>
    <submittedName>
        <fullName evidence="1">Uncharacterized protein</fullName>
    </submittedName>
</protein>
<evidence type="ECO:0000313" key="1">
    <source>
        <dbReference type="EMBL" id="KAI5336034.1"/>
    </source>
</evidence>
<dbReference type="EMBL" id="JAJFAZ020000004">
    <property type="protein sequence ID" value="KAI5336034.1"/>
    <property type="molecule type" value="Genomic_DNA"/>
</dbReference>
<dbReference type="Proteomes" id="UP001054821">
    <property type="component" value="Chromosome 4"/>
</dbReference>
<comment type="caution">
    <text evidence="1">The sequence shown here is derived from an EMBL/GenBank/DDBJ whole genome shotgun (WGS) entry which is preliminary data.</text>
</comment>
<reference evidence="1 2" key="1">
    <citation type="journal article" date="2022" name="G3 (Bethesda)">
        <title>Whole-genome sequence and methylome profiling of the almond [Prunus dulcis (Mill.) D.A. Webb] cultivar 'Nonpareil'.</title>
        <authorList>
            <person name="D'Amico-Willman K.M."/>
            <person name="Ouma W.Z."/>
            <person name="Meulia T."/>
            <person name="Sideli G.M."/>
            <person name="Gradziel T.M."/>
            <person name="Fresnedo-Ramirez J."/>
        </authorList>
    </citation>
    <scope>NUCLEOTIDE SEQUENCE [LARGE SCALE GENOMIC DNA]</scope>
    <source>
        <strain evidence="1">Clone GOH B32 T37-40</strain>
    </source>
</reference>
<sequence>MARFKDVMSTAMAVIFLRKSIYVQDLSHVFYVSSTRSVATILFKILIREFFNCSSIGCYRHLEHVI</sequence>
<evidence type="ECO:0000313" key="2">
    <source>
        <dbReference type="Proteomes" id="UP001054821"/>
    </source>
</evidence>
<proteinExistence type="predicted"/>
<gene>
    <name evidence="1" type="ORF">L3X38_026168</name>
</gene>
<dbReference type="AlphaFoldDB" id="A0AAD4W4P4"/>
<accession>A0AAD4W4P4</accession>
<keyword evidence="2" id="KW-1185">Reference proteome</keyword>
<organism evidence="1 2">
    <name type="scientific">Prunus dulcis</name>
    <name type="common">Almond</name>
    <name type="synonym">Amygdalus dulcis</name>
    <dbReference type="NCBI Taxonomy" id="3755"/>
    <lineage>
        <taxon>Eukaryota</taxon>
        <taxon>Viridiplantae</taxon>
        <taxon>Streptophyta</taxon>
        <taxon>Embryophyta</taxon>
        <taxon>Tracheophyta</taxon>
        <taxon>Spermatophyta</taxon>
        <taxon>Magnoliopsida</taxon>
        <taxon>eudicotyledons</taxon>
        <taxon>Gunneridae</taxon>
        <taxon>Pentapetalae</taxon>
        <taxon>rosids</taxon>
        <taxon>fabids</taxon>
        <taxon>Rosales</taxon>
        <taxon>Rosaceae</taxon>
        <taxon>Amygdaloideae</taxon>
        <taxon>Amygdaleae</taxon>
        <taxon>Prunus</taxon>
    </lineage>
</organism>
<name>A0AAD4W4P4_PRUDU</name>